<keyword evidence="2" id="KW-1185">Reference proteome</keyword>
<sequence length="213" mass="22851">MKPPVVPIMLTLNVRIIILLRLFNLSLILKDASRSILGKKIIIPITVIKEITATKTKEYRQVIAFPIDVPIGAPRINPTVIPEITNDKAFPLIVSGTKLVDAAIAKGVNTAAAKEANILVKNNNSKEVTIAERQFAIVNIIIDTTNKVLTGIFKVRVPKTGAPTAYAIANAVTNCPAVAMDTFISSAILGNKPAITKSSVPIIKVPSTNISKR</sequence>
<evidence type="ECO:0000313" key="2">
    <source>
        <dbReference type="Proteomes" id="UP001500340"/>
    </source>
</evidence>
<comment type="caution">
    <text evidence="1">The sequence shown here is derived from an EMBL/GenBank/DDBJ whole genome shotgun (WGS) entry which is preliminary data.</text>
</comment>
<dbReference type="Proteomes" id="UP001500340">
    <property type="component" value="Unassembled WGS sequence"/>
</dbReference>
<gene>
    <name evidence="1" type="ORF">GCM10008933_32280</name>
</gene>
<name>A0ABP3IE44_9BACL</name>
<proteinExistence type="predicted"/>
<dbReference type="EMBL" id="BAAACX010000015">
    <property type="protein sequence ID" value="GAA0399224.1"/>
    <property type="molecule type" value="Genomic_DNA"/>
</dbReference>
<protein>
    <submittedName>
        <fullName evidence="1">Uncharacterized protein</fullName>
    </submittedName>
</protein>
<reference evidence="2" key="1">
    <citation type="journal article" date="2019" name="Int. J. Syst. Evol. Microbiol.">
        <title>The Global Catalogue of Microorganisms (GCM) 10K type strain sequencing project: providing services to taxonomists for standard genome sequencing and annotation.</title>
        <authorList>
            <consortium name="The Broad Institute Genomics Platform"/>
            <consortium name="The Broad Institute Genome Sequencing Center for Infectious Disease"/>
            <person name="Wu L."/>
            <person name="Ma J."/>
        </authorList>
    </citation>
    <scope>NUCLEOTIDE SEQUENCE [LARGE SCALE GENOMIC DNA]</scope>
    <source>
        <strain evidence="2">JCM 12774</strain>
    </source>
</reference>
<organism evidence="1 2">
    <name type="scientific">Paenibacillus motobuensis</name>
    <dbReference type="NCBI Taxonomy" id="295324"/>
    <lineage>
        <taxon>Bacteria</taxon>
        <taxon>Bacillati</taxon>
        <taxon>Bacillota</taxon>
        <taxon>Bacilli</taxon>
        <taxon>Bacillales</taxon>
        <taxon>Paenibacillaceae</taxon>
        <taxon>Paenibacillus</taxon>
    </lineage>
</organism>
<evidence type="ECO:0000313" key="1">
    <source>
        <dbReference type="EMBL" id="GAA0399224.1"/>
    </source>
</evidence>
<accession>A0ABP3IE44</accession>